<sequence length="121" mass="14102">MKRNFNNKPIHSSVLCDRKKDHKMQALLQKLTFSNRATVPMMEKYMYRLIYGNFTIVWKYISLCITGDSKGSRAVKQYLSRKKLIEYHSGYLSIKDFSCSLSVVSGFDERKNVLCIDGFNL</sequence>
<accession>A0AAV4UGK3</accession>
<evidence type="ECO:0008006" key="3">
    <source>
        <dbReference type="Google" id="ProtNLM"/>
    </source>
</evidence>
<name>A0AAV4UGK3_CAEEX</name>
<proteinExistence type="predicted"/>
<keyword evidence="2" id="KW-1185">Reference proteome</keyword>
<dbReference type="EMBL" id="BPLR01012832">
    <property type="protein sequence ID" value="GIY56943.1"/>
    <property type="molecule type" value="Genomic_DNA"/>
</dbReference>
<dbReference type="Proteomes" id="UP001054945">
    <property type="component" value="Unassembled WGS sequence"/>
</dbReference>
<dbReference type="AlphaFoldDB" id="A0AAV4UGK3"/>
<organism evidence="1 2">
    <name type="scientific">Caerostris extrusa</name>
    <name type="common">Bark spider</name>
    <name type="synonym">Caerostris bankana</name>
    <dbReference type="NCBI Taxonomy" id="172846"/>
    <lineage>
        <taxon>Eukaryota</taxon>
        <taxon>Metazoa</taxon>
        <taxon>Ecdysozoa</taxon>
        <taxon>Arthropoda</taxon>
        <taxon>Chelicerata</taxon>
        <taxon>Arachnida</taxon>
        <taxon>Araneae</taxon>
        <taxon>Araneomorphae</taxon>
        <taxon>Entelegynae</taxon>
        <taxon>Araneoidea</taxon>
        <taxon>Araneidae</taxon>
        <taxon>Caerostris</taxon>
    </lineage>
</organism>
<protein>
    <recommendedName>
        <fullName evidence="3">LAGLIDADG homing endonuclease</fullName>
    </recommendedName>
</protein>
<reference evidence="1 2" key="1">
    <citation type="submission" date="2021-06" db="EMBL/GenBank/DDBJ databases">
        <title>Caerostris extrusa draft genome.</title>
        <authorList>
            <person name="Kono N."/>
            <person name="Arakawa K."/>
        </authorList>
    </citation>
    <scope>NUCLEOTIDE SEQUENCE [LARGE SCALE GENOMIC DNA]</scope>
</reference>
<comment type="caution">
    <text evidence="1">The sequence shown here is derived from an EMBL/GenBank/DDBJ whole genome shotgun (WGS) entry which is preliminary data.</text>
</comment>
<gene>
    <name evidence="1" type="ORF">CEXT_549511</name>
</gene>
<evidence type="ECO:0000313" key="1">
    <source>
        <dbReference type="EMBL" id="GIY56943.1"/>
    </source>
</evidence>
<evidence type="ECO:0000313" key="2">
    <source>
        <dbReference type="Proteomes" id="UP001054945"/>
    </source>
</evidence>